<evidence type="ECO:0008006" key="3">
    <source>
        <dbReference type="Google" id="ProtNLM"/>
    </source>
</evidence>
<gene>
    <name evidence="1" type="ORF">BGE01nite_45610</name>
</gene>
<keyword evidence="2" id="KW-1185">Reference proteome</keyword>
<comment type="caution">
    <text evidence="1">The sequence shown here is derived from an EMBL/GenBank/DDBJ whole genome shotgun (WGS) entry which is preliminary data.</text>
</comment>
<dbReference type="InterPro" id="IPR037883">
    <property type="entry name" value="Knr4/Smi1-like_sf"/>
</dbReference>
<organism evidence="1 2">
    <name type="scientific">Brevifollis gellanilyticus</name>
    <dbReference type="NCBI Taxonomy" id="748831"/>
    <lineage>
        <taxon>Bacteria</taxon>
        <taxon>Pseudomonadati</taxon>
        <taxon>Verrucomicrobiota</taxon>
        <taxon>Verrucomicrobiia</taxon>
        <taxon>Verrucomicrobiales</taxon>
        <taxon>Verrucomicrobiaceae</taxon>
    </lineage>
</organism>
<sequence>MTTVSNPEIDLMESRMQVTIPGMYRKLLVELGYGRIDEGHEIYHPEQIREAWKSFFDEPSDLFARYFPFGFSPRLQEVWIIRPQDERAASIWHETVPDDWAEEGWLTYEDWMVKYLDEISDA</sequence>
<dbReference type="OrthoDB" id="9847537at2"/>
<reference evidence="1 2" key="1">
    <citation type="submission" date="2019-07" db="EMBL/GenBank/DDBJ databases">
        <title>Whole genome shotgun sequence of Brevifollis gellanilyticus NBRC 108608.</title>
        <authorList>
            <person name="Hosoyama A."/>
            <person name="Uohara A."/>
            <person name="Ohji S."/>
            <person name="Ichikawa N."/>
        </authorList>
    </citation>
    <scope>NUCLEOTIDE SEQUENCE [LARGE SCALE GENOMIC DNA]</scope>
    <source>
        <strain evidence="1 2">NBRC 108608</strain>
    </source>
</reference>
<dbReference type="EMBL" id="BKAG01000045">
    <property type="protein sequence ID" value="GEP45270.1"/>
    <property type="molecule type" value="Genomic_DNA"/>
</dbReference>
<dbReference type="AlphaFoldDB" id="A0A512MEV3"/>
<protein>
    <recommendedName>
        <fullName evidence="3">Knr4/Smi1-like domain-containing protein</fullName>
    </recommendedName>
</protein>
<name>A0A512MEV3_9BACT</name>
<evidence type="ECO:0000313" key="2">
    <source>
        <dbReference type="Proteomes" id="UP000321577"/>
    </source>
</evidence>
<evidence type="ECO:0000313" key="1">
    <source>
        <dbReference type="EMBL" id="GEP45270.1"/>
    </source>
</evidence>
<accession>A0A512MEV3</accession>
<dbReference type="SUPFAM" id="SSF160631">
    <property type="entry name" value="SMI1/KNR4-like"/>
    <property type="match status" value="1"/>
</dbReference>
<dbReference type="Proteomes" id="UP000321577">
    <property type="component" value="Unassembled WGS sequence"/>
</dbReference>
<dbReference type="RefSeq" id="WP_146853996.1">
    <property type="nucleotide sequence ID" value="NZ_BKAG01000045.1"/>
</dbReference>
<proteinExistence type="predicted"/>